<feature type="compositionally biased region" description="Low complexity" evidence="1">
    <location>
        <begin position="135"/>
        <end position="145"/>
    </location>
</feature>
<comment type="caution">
    <text evidence="2">The sequence shown here is derived from an EMBL/GenBank/DDBJ whole genome shotgun (WGS) entry which is preliminary data.</text>
</comment>
<feature type="compositionally biased region" description="Polar residues" evidence="1">
    <location>
        <begin position="1"/>
        <end position="10"/>
    </location>
</feature>
<feature type="compositionally biased region" description="Basic and acidic residues" evidence="1">
    <location>
        <begin position="804"/>
        <end position="838"/>
    </location>
</feature>
<evidence type="ECO:0000313" key="3">
    <source>
        <dbReference type="Proteomes" id="UP000559256"/>
    </source>
</evidence>
<feature type="region of interest" description="Disordered" evidence="1">
    <location>
        <begin position="367"/>
        <end position="441"/>
    </location>
</feature>
<accession>A0A8H5CAH6</accession>
<evidence type="ECO:0000256" key="1">
    <source>
        <dbReference type="SAM" id="MobiDB-lite"/>
    </source>
</evidence>
<evidence type="ECO:0000313" key="2">
    <source>
        <dbReference type="EMBL" id="KAF5338121.1"/>
    </source>
</evidence>
<feature type="compositionally biased region" description="Low complexity" evidence="1">
    <location>
        <begin position="428"/>
        <end position="441"/>
    </location>
</feature>
<dbReference type="AlphaFoldDB" id="A0A8H5CAH6"/>
<feature type="compositionally biased region" description="Pro residues" evidence="1">
    <location>
        <begin position="208"/>
        <end position="220"/>
    </location>
</feature>
<feature type="compositionally biased region" description="Basic and acidic residues" evidence="1">
    <location>
        <begin position="11"/>
        <end position="23"/>
    </location>
</feature>
<gene>
    <name evidence="2" type="ORF">D9758_015370</name>
</gene>
<feature type="compositionally biased region" description="Polar residues" evidence="1">
    <location>
        <begin position="24"/>
        <end position="46"/>
    </location>
</feature>
<feature type="compositionally biased region" description="Basic and acidic residues" evidence="1">
    <location>
        <begin position="173"/>
        <end position="184"/>
    </location>
</feature>
<feature type="compositionally biased region" description="Low complexity" evidence="1">
    <location>
        <begin position="271"/>
        <end position="290"/>
    </location>
</feature>
<proteinExistence type="predicted"/>
<feature type="compositionally biased region" description="Polar residues" evidence="1">
    <location>
        <begin position="107"/>
        <end position="117"/>
    </location>
</feature>
<dbReference type="Proteomes" id="UP000559256">
    <property type="component" value="Unassembled WGS sequence"/>
</dbReference>
<feature type="region of interest" description="Disordered" evidence="1">
    <location>
        <begin position="556"/>
        <end position="601"/>
    </location>
</feature>
<feature type="compositionally biased region" description="Low complexity" evidence="1">
    <location>
        <begin position="245"/>
        <end position="264"/>
    </location>
</feature>
<dbReference type="EMBL" id="JAACJM010000200">
    <property type="protein sequence ID" value="KAF5338121.1"/>
    <property type="molecule type" value="Genomic_DNA"/>
</dbReference>
<sequence length="961" mass="105855">MGSVESTPSESQREQRDYEDATDRTATVENGLSTDESSLASYTGFSPQHLKNDIANSDSALKDLAGKSSESDVFVDAEEDIDHDHDRQRTTVSDSDEDSDISSESSLTETNPGSSYSDCGFSLQYEFDSNDDEASQPQQHAASAPTNSCTPPSYTHPGPSDDDNAITASRQGQRREAATFESEYHSQSNSDFDSGSWVLEYADSSYPSPSPSQPSSPPHPSLSAPVLAGQGQGNDNDNVPDENIQHVQLQQQSHSQSQTQTPTSHDPDLSPYPSSPSSSSFSPPVSPSFSPSVVPVLVLENAANDLDVNAHGTGDARLVSSILIPDSNPAPVSVPIPVPTSPSRSPAAAVDVDADADIGGCSGIVSQPPILRVHPESEPDSEGSLGLEYMDTPSPSRSLFSPNAIEDLQPDNESGRPVADASESATRSAPQAQASAPSSFFHSPSPSASLGLLLSTASVTVVVEVEDVNPSNTSGVEDDGVDTQTQTQARAAGAIQHIQVVESVPAALVFSLDSNVNSNHAYIHIQSPNQDCYYTFTPAPTSSDLSRAAELEDVEARAQAGTGASSVPPDEMVQSDVSHLERERDQDQNVEVEREQERDRDREAELLMERVRELEGRLAEREGQLLEKEDELKKFREENSTLVEELCETWDRLSTTQTDLVNEQREYLDLQDNMELQLAESASVIDELCVQTDTLQTQLTREKEETARLGRDLQGRDAREQQSLRETEQMRIRLGRENAELREIHENTESRLQSQLETQANTIGIIFHELDDAKRELRQREEDLWLTIGVRNHFIRELLTEGESSKAKDRELERQGRQCRESTQRQEESGRLSEKLDQENAALRTQPENAQRDRDRYRSERDRYRAERDELREDRREDRGGTGTMQQPNYEYNPQERYPKTRPTPVPLPLPGAPQHANAMPGAFPCVRPAPVPTVAVPRSIPSQRNRPNSVVDIFASLRPL</sequence>
<protein>
    <submittedName>
        <fullName evidence="2">Uncharacterized protein</fullName>
    </submittedName>
</protein>
<name>A0A8H5CAH6_9AGAR</name>
<organism evidence="2 3">
    <name type="scientific">Tetrapyrgos nigripes</name>
    <dbReference type="NCBI Taxonomy" id="182062"/>
    <lineage>
        <taxon>Eukaryota</taxon>
        <taxon>Fungi</taxon>
        <taxon>Dikarya</taxon>
        <taxon>Basidiomycota</taxon>
        <taxon>Agaricomycotina</taxon>
        <taxon>Agaricomycetes</taxon>
        <taxon>Agaricomycetidae</taxon>
        <taxon>Agaricales</taxon>
        <taxon>Marasmiineae</taxon>
        <taxon>Marasmiaceae</taxon>
        <taxon>Tetrapyrgos</taxon>
    </lineage>
</organism>
<feature type="compositionally biased region" description="Basic and acidic residues" evidence="1">
    <location>
        <begin position="850"/>
        <end position="880"/>
    </location>
</feature>
<feature type="region of interest" description="Disordered" evidence="1">
    <location>
        <begin position="702"/>
        <end position="725"/>
    </location>
</feature>
<keyword evidence="3" id="KW-1185">Reference proteome</keyword>
<feature type="region of interest" description="Disordered" evidence="1">
    <location>
        <begin position="1"/>
        <end position="290"/>
    </location>
</feature>
<feature type="compositionally biased region" description="Basic and acidic residues" evidence="1">
    <location>
        <begin position="578"/>
        <end position="601"/>
    </location>
</feature>
<feature type="region of interest" description="Disordered" evidence="1">
    <location>
        <begin position="804"/>
        <end position="898"/>
    </location>
</feature>
<reference evidence="2 3" key="1">
    <citation type="journal article" date="2020" name="ISME J.">
        <title>Uncovering the hidden diversity of litter-decomposition mechanisms in mushroom-forming fungi.</title>
        <authorList>
            <person name="Floudas D."/>
            <person name="Bentzer J."/>
            <person name="Ahren D."/>
            <person name="Johansson T."/>
            <person name="Persson P."/>
            <person name="Tunlid A."/>
        </authorList>
    </citation>
    <scope>NUCLEOTIDE SEQUENCE [LARGE SCALE GENOMIC DNA]</scope>
    <source>
        <strain evidence="2 3">CBS 291.85</strain>
    </source>
</reference>